<feature type="region of interest" description="Disordered" evidence="1">
    <location>
        <begin position="122"/>
        <end position="142"/>
    </location>
</feature>
<name>A0A1W2LK57_9PSEU</name>
<protein>
    <submittedName>
        <fullName evidence="2">Uncharacterized protein</fullName>
    </submittedName>
</protein>
<dbReference type="AlphaFoldDB" id="A0A1W2LK57"/>
<evidence type="ECO:0000313" key="2">
    <source>
        <dbReference type="EMBL" id="ONF63123.1"/>
    </source>
</evidence>
<proteinExistence type="predicted"/>
<evidence type="ECO:0000313" key="3">
    <source>
        <dbReference type="Proteomes" id="UP000076660"/>
    </source>
</evidence>
<gene>
    <name evidence="2" type="ORF">AVR91_0235240</name>
</gene>
<comment type="caution">
    <text evidence="2">The sequence shown here is derived from an EMBL/GenBank/DDBJ whole genome shotgun (WGS) entry which is preliminary data.</text>
</comment>
<dbReference type="EMBL" id="LQMT02000038">
    <property type="protein sequence ID" value="ONF63123.1"/>
    <property type="molecule type" value="Genomic_DNA"/>
</dbReference>
<sequence length="142" mass="15562">MNVESMDDVADCLLSVAWNIFPLMGKPPASPGNRTEEIRTLLVDACHDAGMRAREWAAAHGAGTEEERRPFLRLAEIGTDANLFLGMVSGTLVADPERLRRRWAEIETLVIEAGELATLIEGRPDNRPPLAAGDQSFSSFRS</sequence>
<dbReference type="OrthoDB" id="3633850at2"/>
<evidence type="ECO:0000256" key="1">
    <source>
        <dbReference type="SAM" id="MobiDB-lite"/>
    </source>
</evidence>
<reference evidence="2 3" key="1">
    <citation type="submission" date="2016-12" db="EMBL/GenBank/DDBJ databases">
        <title>Amycolatopsis keratiniphila subsp. keratiniphila genome sequencing and assembly.</title>
        <authorList>
            <person name="Mayilraj S."/>
            <person name="Kaur N."/>
        </authorList>
    </citation>
    <scope>NUCLEOTIDE SEQUENCE [LARGE SCALE GENOMIC DNA]</scope>
    <source>
        <strain evidence="2 3">DSM 44409</strain>
    </source>
</reference>
<dbReference type="Proteomes" id="UP000076660">
    <property type="component" value="Unassembled WGS sequence"/>
</dbReference>
<organism evidence="2 3">
    <name type="scientific">Amycolatopsis keratiniphila subsp. keratiniphila</name>
    <dbReference type="NCBI Taxonomy" id="227715"/>
    <lineage>
        <taxon>Bacteria</taxon>
        <taxon>Bacillati</taxon>
        <taxon>Actinomycetota</taxon>
        <taxon>Actinomycetes</taxon>
        <taxon>Pseudonocardiales</taxon>
        <taxon>Pseudonocardiaceae</taxon>
        <taxon>Amycolatopsis</taxon>
        <taxon>Amycolatopsis japonica group</taxon>
    </lineage>
</organism>
<accession>A0A1W2LK57</accession>